<comment type="caution">
    <text evidence="7">The sequence shown here is derived from an EMBL/GenBank/DDBJ whole genome shotgun (WGS) entry which is preliminary data.</text>
</comment>
<dbReference type="GO" id="GO:0046872">
    <property type="term" value="F:metal ion binding"/>
    <property type="evidence" value="ECO:0007669"/>
    <property type="project" value="UniProtKB-KW"/>
</dbReference>
<evidence type="ECO:0000313" key="8">
    <source>
        <dbReference type="Proteomes" id="UP000295129"/>
    </source>
</evidence>
<dbReference type="PRINTS" id="PR00866">
    <property type="entry name" value="RNADNAPOLMS"/>
</dbReference>
<dbReference type="Pfam" id="PF00078">
    <property type="entry name" value="RVT_1"/>
    <property type="match status" value="1"/>
</dbReference>
<keyword evidence="4" id="KW-0460">Magnesium</keyword>
<evidence type="ECO:0000256" key="1">
    <source>
        <dbReference type="ARBA" id="ARBA00022679"/>
    </source>
</evidence>
<protein>
    <submittedName>
        <fullName evidence="7">Reverse transcriptase (RNA-dependent DNA polymerase)</fullName>
    </submittedName>
</protein>
<name>A0A4R6EFW2_9RHOO</name>
<keyword evidence="5 7" id="KW-0695">RNA-directed DNA polymerase</keyword>
<gene>
    <name evidence="7" type="ORF">C7389_101568</name>
</gene>
<dbReference type="Proteomes" id="UP000295129">
    <property type="component" value="Unassembled WGS sequence"/>
</dbReference>
<dbReference type="OrthoDB" id="7055795at2"/>
<dbReference type="InterPro" id="IPR000123">
    <property type="entry name" value="Reverse_transcriptase_msDNA"/>
</dbReference>
<dbReference type="GO" id="GO:0003964">
    <property type="term" value="F:RNA-directed DNA polymerase activity"/>
    <property type="evidence" value="ECO:0007669"/>
    <property type="project" value="UniProtKB-KW"/>
</dbReference>
<keyword evidence="3" id="KW-0479">Metal-binding</keyword>
<evidence type="ECO:0000256" key="2">
    <source>
        <dbReference type="ARBA" id="ARBA00022695"/>
    </source>
</evidence>
<evidence type="ECO:0000256" key="4">
    <source>
        <dbReference type="ARBA" id="ARBA00022842"/>
    </source>
</evidence>
<evidence type="ECO:0000256" key="3">
    <source>
        <dbReference type="ARBA" id="ARBA00022723"/>
    </source>
</evidence>
<keyword evidence="1" id="KW-0808">Transferase</keyword>
<dbReference type="CDD" id="cd03487">
    <property type="entry name" value="RT_Bac_retron_II"/>
    <property type="match status" value="1"/>
</dbReference>
<organism evidence="7 8">
    <name type="scientific">Azoarcus indigens</name>
    <dbReference type="NCBI Taxonomy" id="29545"/>
    <lineage>
        <taxon>Bacteria</taxon>
        <taxon>Pseudomonadati</taxon>
        <taxon>Pseudomonadota</taxon>
        <taxon>Betaproteobacteria</taxon>
        <taxon>Rhodocyclales</taxon>
        <taxon>Zoogloeaceae</taxon>
        <taxon>Azoarcus</taxon>
    </lineage>
</organism>
<dbReference type="RefSeq" id="WP_133588116.1">
    <property type="nucleotide sequence ID" value="NZ_SNVV01000001.1"/>
</dbReference>
<reference evidence="7 8" key="1">
    <citation type="submission" date="2019-03" db="EMBL/GenBank/DDBJ databases">
        <title>Genomic Encyclopedia of Type Strains, Phase IV (KMG-IV): sequencing the most valuable type-strain genomes for metagenomic binning, comparative biology and taxonomic classification.</title>
        <authorList>
            <person name="Goeker M."/>
        </authorList>
    </citation>
    <scope>NUCLEOTIDE SEQUENCE [LARGE SCALE GENOMIC DNA]</scope>
    <source>
        <strain evidence="7 8">DSM 12121</strain>
    </source>
</reference>
<keyword evidence="8" id="KW-1185">Reference proteome</keyword>
<evidence type="ECO:0000313" key="7">
    <source>
        <dbReference type="EMBL" id="TDN57182.1"/>
    </source>
</evidence>
<evidence type="ECO:0000256" key="5">
    <source>
        <dbReference type="ARBA" id="ARBA00022918"/>
    </source>
</evidence>
<dbReference type="AlphaFoldDB" id="A0A4R6EFW2"/>
<dbReference type="InterPro" id="IPR000477">
    <property type="entry name" value="RT_dom"/>
</dbReference>
<dbReference type="EMBL" id="SNVV01000001">
    <property type="protein sequence ID" value="TDN57182.1"/>
    <property type="molecule type" value="Genomic_DNA"/>
</dbReference>
<feature type="domain" description="Reverse transcriptase" evidence="6">
    <location>
        <begin position="53"/>
        <end position="203"/>
    </location>
</feature>
<dbReference type="GO" id="GO:0003723">
    <property type="term" value="F:RNA binding"/>
    <property type="evidence" value="ECO:0007669"/>
    <property type="project" value="InterPro"/>
</dbReference>
<sequence>MSLSTSSNSPFYKGTPIRQRTSLAAALGSTLHRIEYVAPRANKLYRLAHAELKSDGTIRQTFDAKPLLKDLHRRIKTEILDRVTFPDYLTGSLKGRDYKSNAELHEGAAIVIAEDIENFFPNTTSDKVFDIWRHFFRFSEPVAQLLTSLTTKDGALPQGAITSPQLANLVFWRDEPLLQAKLAADDITYSRFVDDVTVSSVVPIPAENKTELVGAIYGLLRRNGLQPKRVKHELKTRRERMAVTKLTVNDKAGLSAKERSRIRAAVHRLELKGAQQLLEAGELASVLGKVHHMARFHPGEARPLKARLLKISAHGCAATPSEQSPLPPCSEP</sequence>
<proteinExistence type="predicted"/>
<evidence type="ECO:0000259" key="6">
    <source>
        <dbReference type="Pfam" id="PF00078"/>
    </source>
</evidence>
<accession>A0A4R6EFW2</accession>
<keyword evidence="2" id="KW-0548">Nucleotidyltransferase</keyword>